<dbReference type="SUPFAM" id="SSF55874">
    <property type="entry name" value="ATPase domain of HSP90 chaperone/DNA topoisomerase II/histidine kinase"/>
    <property type="match status" value="1"/>
</dbReference>
<dbReference type="GO" id="GO:0000160">
    <property type="term" value="P:phosphorelay signal transduction system"/>
    <property type="evidence" value="ECO:0007669"/>
    <property type="project" value="TreeGrafter"/>
</dbReference>
<protein>
    <recommendedName>
        <fullName evidence="2">histidine kinase</fullName>
        <ecNumber evidence="2">2.7.13.3</ecNumber>
    </recommendedName>
</protein>
<dbReference type="GO" id="GO:0005886">
    <property type="term" value="C:plasma membrane"/>
    <property type="evidence" value="ECO:0007669"/>
    <property type="project" value="TreeGrafter"/>
</dbReference>
<evidence type="ECO:0000256" key="1">
    <source>
        <dbReference type="ARBA" id="ARBA00000085"/>
    </source>
</evidence>
<comment type="catalytic activity">
    <reaction evidence="1">
        <text>ATP + protein L-histidine = ADP + protein N-phospho-L-histidine.</text>
        <dbReference type="EC" id="2.7.13.3"/>
    </reaction>
</comment>
<feature type="transmembrane region" description="Helical" evidence="9">
    <location>
        <begin position="27"/>
        <end position="50"/>
    </location>
</feature>
<sequence>MAGTRSVGTDPSPAVGRTVRYYFVTRLVLPLGCLVLAWGGLAGAVLGGALHRWLGPHPHRAVIEAAVVAGAGLLVALVAVVAIGVVARRLSRQAASLAAVARYLADEQVPQALAQLRQGAAAPAPRTLPSPGLREFAAVSSALSRLQATAVAAATAEASLRGGFRQVLTSLGRRNQSLLHRQLRIIDTLEQQASSPAALADLFALDHLTTRMRRHAESLTVLAGAPAPRPRSGPVPVIDVIRAAVAETEDYQRVSVRTDSEDVVTAPAVNDMIHLLAELIENAALFSPSTTRVEVRAERVANGFAIEVEDRGLGIAPGQLGELNGRLASPPDFDVVDADRLGLFVAGRLAARHAVEVSLTPSPYRGTKAIVLLPDTLVLARADAGLAPAGGALDAGRDQSPEPFTLVGAAMARPLSADREDEELGAVRNAAADGSATTRHGLPRRVRPEYDSPEQPAPAPGTTEPDSRRRAAPPEAPAPDDARRLAASLQSGWLRREAEEAEEAEENDAAAAAEPWGAVEQAWTVQHTEEEE</sequence>
<evidence type="ECO:0000256" key="3">
    <source>
        <dbReference type="ARBA" id="ARBA00022553"/>
    </source>
</evidence>
<keyword evidence="12" id="KW-1185">Reference proteome</keyword>
<dbReference type="EMBL" id="RPFW01000013">
    <property type="protein sequence ID" value="TVY99080.1"/>
    <property type="molecule type" value="Genomic_DNA"/>
</dbReference>
<dbReference type="OrthoDB" id="4652229at2"/>
<dbReference type="InterPro" id="IPR050428">
    <property type="entry name" value="TCS_sensor_his_kinase"/>
</dbReference>
<dbReference type="RefSeq" id="WP_145862251.1">
    <property type="nucleotide sequence ID" value="NZ_RPFW01000013.1"/>
</dbReference>
<dbReference type="InterPro" id="IPR036890">
    <property type="entry name" value="HATPase_C_sf"/>
</dbReference>
<evidence type="ECO:0000256" key="2">
    <source>
        <dbReference type="ARBA" id="ARBA00012438"/>
    </source>
</evidence>
<dbReference type="AlphaFoldDB" id="A0A6P2BN28"/>
<evidence type="ECO:0000256" key="6">
    <source>
        <dbReference type="ARBA" id="ARBA00022777"/>
    </source>
</evidence>
<organism evidence="11 12">
    <name type="scientific">Trebonia kvetii</name>
    <dbReference type="NCBI Taxonomy" id="2480626"/>
    <lineage>
        <taxon>Bacteria</taxon>
        <taxon>Bacillati</taxon>
        <taxon>Actinomycetota</taxon>
        <taxon>Actinomycetes</taxon>
        <taxon>Streptosporangiales</taxon>
        <taxon>Treboniaceae</taxon>
        <taxon>Trebonia</taxon>
    </lineage>
</organism>
<feature type="compositionally biased region" description="Acidic residues" evidence="8">
    <location>
        <begin position="499"/>
        <end position="508"/>
    </location>
</feature>
<gene>
    <name evidence="11" type="ORF">EAS64_41675</name>
</gene>
<keyword evidence="4" id="KW-0808">Transferase</keyword>
<evidence type="ECO:0000256" key="4">
    <source>
        <dbReference type="ARBA" id="ARBA00022679"/>
    </source>
</evidence>
<reference evidence="11 12" key="1">
    <citation type="submission" date="2018-11" db="EMBL/GenBank/DDBJ databases">
        <title>Trebonia kvetii gen.nov., sp.nov., a novel acidophilic actinobacterium, and proposal of the new actinobacterial family Treboniaceae fam. nov.</title>
        <authorList>
            <person name="Rapoport D."/>
            <person name="Sagova-Mareckova M."/>
            <person name="Sedlacek I."/>
            <person name="Provaznik J."/>
            <person name="Kralova S."/>
            <person name="Pavlinic D."/>
            <person name="Benes V."/>
            <person name="Kopecky J."/>
        </authorList>
    </citation>
    <scope>NUCLEOTIDE SEQUENCE [LARGE SCALE GENOMIC DNA]</scope>
    <source>
        <strain evidence="11 12">15Tr583</strain>
    </source>
</reference>
<keyword evidence="6 11" id="KW-0418">Kinase</keyword>
<evidence type="ECO:0000256" key="5">
    <source>
        <dbReference type="ARBA" id="ARBA00022692"/>
    </source>
</evidence>
<feature type="transmembrane region" description="Helical" evidence="9">
    <location>
        <begin position="62"/>
        <end position="87"/>
    </location>
</feature>
<keyword evidence="7 9" id="KW-1133">Transmembrane helix</keyword>
<evidence type="ECO:0000313" key="11">
    <source>
        <dbReference type="EMBL" id="TVY99080.1"/>
    </source>
</evidence>
<keyword evidence="3" id="KW-0597">Phosphoprotein</keyword>
<dbReference type="Gene3D" id="3.30.565.10">
    <property type="entry name" value="Histidine kinase-like ATPase, C-terminal domain"/>
    <property type="match status" value="1"/>
</dbReference>
<evidence type="ECO:0000256" key="8">
    <source>
        <dbReference type="SAM" id="MobiDB-lite"/>
    </source>
</evidence>
<dbReference type="InterPro" id="IPR005467">
    <property type="entry name" value="His_kinase_dom"/>
</dbReference>
<evidence type="ECO:0000313" key="12">
    <source>
        <dbReference type="Proteomes" id="UP000460272"/>
    </source>
</evidence>
<dbReference type="GO" id="GO:0004673">
    <property type="term" value="F:protein histidine kinase activity"/>
    <property type="evidence" value="ECO:0007669"/>
    <property type="project" value="UniProtKB-EC"/>
</dbReference>
<feature type="region of interest" description="Disordered" evidence="8">
    <location>
        <begin position="428"/>
        <end position="532"/>
    </location>
</feature>
<dbReference type="PANTHER" id="PTHR45436">
    <property type="entry name" value="SENSOR HISTIDINE KINASE YKOH"/>
    <property type="match status" value="1"/>
</dbReference>
<evidence type="ECO:0000256" key="7">
    <source>
        <dbReference type="ARBA" id="ARBA00022989"/>
    </source>
</evidence>
<feature type="domain" description="Histidine kinase" evidence="10">
    <location>
        <begin position="272"/>
        <end position="377"/>
    </location>
</feature>
<dbReference type="InterPro" id="IPR003594">
    <property type="entry name" value="HATPase_dom"/>
</dbReference>
<dbReference type="PANTHER" id="PTHR45436:SF5">
    <property type="entry name" value="SENSOR HISTIDINE KINASE TRCS"/>
    <property type="match status" value="1"/>
</dbReference>
<evidence type="ECO:0000259" key="10">
    <source>
        <dbReference type="PROSITE" id="PS50109"/>
    </source>
</evidence>
<keyword evidence="5 9" id="KW-0812">Transmembrane</keyword>
<dbReference type="Pfam" id="PF02518">
    <property type="entry name" value="HATPase_c"/>
    <property type="match status" value="1"/>
</dbReference>
<keyword evidence="9" id="KW-0472">Membrane</keyword>
<accession>A0A6P2BN28</accession>
<dbReference type="SMART" id="SM00387">
    <property type="entry name" value="HATPase_c"/>
    <property type="match status" value="1"/>
</dbReference>
<dbReference type="Proteomes" id="UP000460272">
    <property type="component" value="Unassembled WGS sequence"/>
</dbReference>
<dbReference type="EC" id="2.7.13.3" evidence="2"/>
<dbReference type="PROSITE" id="PS50109">
    <property type="entry name" value="HIS_KIN"/>
    <property type="match status" value="1"/>
</dbReference>
<proteinExistence type="predicted"/>
<evidence type="ECO:0000256" key="9">
    <source>
        <dbReference type="SAM" id="Phobius"/>
    </source>
</evidence>
<name>A0A6P2BN28_9ACTN</name>
<comment type="caution">
    <text evidence="11">The sequence shown here is derived from an EMBL/GenBank/DDBJ whole genome shotgun (WGS) entry which is preliminary data.</text>
</comment>